<dbReference type="Proteomes" id="UP000076420">
    <property type="component" value="Unassembled WGS sequence"/>
</dbReference>
<dbReference type="AlphaFoldDB" id="A0A2C9LGW9"/>
<gene>
    <name evidence="1" type="primary">106067984</name>
</gene>
<protein>
    <submittedName>
        <fullName evidence="1">Uncharacterized protein</fullName>
    </submittedName>
</protein>
<accession>A0A2C9LGW9</accession>
<dbReference type="VEuPathDB" id="VectorBase:BGLAX_031949"/>
<dbReference type="KEGG" id="bgt:106067984"/>
<sequence>MSFRCSTCSHVIFHEKAPSDFYQQQCMPTFLRDKSMTGNIGCYFFPSNTSLEGLVTQVTNSPGISTKYIEQEEICIQYLYCAHCFSQAPDTVPHFLGAQVQLAAAAEARYSKGQMWLLENCVQIEHLALNKEIDKNS</sequence>
<evidence type="ECO:0000313" key="2">
    <source>
        <dbReference type="Proteomes" id="UP000076420"/>
    </source>
</evidence>
<proteinExistence type="predicted"/>
<organism evidence="1 2">
    <name type="scientific">Biomphalaria glabrata</name>
    <name type="common">Bloodfluke planorb</name>
    <name type="synonym">Freshwater snail</name>
    <dbReference type="NCBI Taxonomy" id="6526"/>
    <lineage>
        <taxon>Eukaryota</taxon>
        <taxon>Metazoa</taxon>
        <taxon>Spiralia</taxon>
        <taxon>Lophotrochozoa</taxon>
        <taxon>Mollusca</taxon>
        <taxon>Gastropoda</taxon>
        <taxon>Heterobranchia</taxon>
        <taxon>Euthyneura</taxon>
        <taxon>Panpulmonata</taxon>
        <taxon>Hygrophila</taxon>
        <taxon>Lymnaeoidea</taxon>
        <taxon>Planorbidae</taxon>
        <taxon>Biomphalaria</taxon>
    </lineage>
</organism>
<evidence type="ECO:0000313" key="1">
    <source>
        <dbReference type="EnsemblMetazoa" id="BGLB031066-PA"/>
    </source>
</evidence>
<dbReference type="VEuPathDB" id="VectorBase:BGLB031066"/>
<reference evidence="1" key="1">
    <citation type="submission" date="2020-05" db="UniProtKB">
        <authorList>
            <consortium name="EnsemblMetazoa"/>
        </authorList>
    </citation>
    <scope>IDENTIFICATION</scope>
    <source>
        <strain evidence="1">BB02</strain>
    </source>
</reference>
<dbReference type="EnsemblMetazoa" id="BGLB031066-RA">
    <property type="protein sequence ID" value="BGLB031066-PA"/>
    <property type="gene ID" value="BGLB031066"/>
</dbReference>
<name>A0A2C9LGW9_BIOGL</name>